<feature type="region of interest" description="Disordered" evidence="1">
    <location>
        <begin position="1"/>
        <end position="67"/>
    </location>
</feature>
<dbReference type="Gene3D" id="1.20.120.20">
    <property type="entry name" value="Apolipoprotein"/>
    <property type="match status" value="1"/>
</dbReference>
<feature type="compositionally biased region" description="Basic and acidic residues" evidence="1">
    <location>
        <begin position="45"/>
        <end position="65"/>
    </location>
</feature>
<accession>A0A196SKN7</accession>
<organism evidence="2 3">
    <name type="scientific">Blastocystis sp. subtype 1 (strain ATCC 50177 / NandII)</name>
    <dbReference type="NCBI Taxonomy" id="478820"/>
    <lineage>
        <taxon>Eukaryota</taxon>
        <taxon>Sar</taxon>
        <taxon>Stramenopiles</taxon>
        <taxon>Bigyra</taxon>
        <taxon>Opalozoa</taxon>
        <taxon>Opalinata</taxon>
        <taxon>Blastocystidae</taxon>
        <taxon>Blastocystis</taxon>
    </lineage>
</organism>
<dbReference type="EMBL" id="LXWW01000056">
    <property type="protein sequence ID" value="OAO16861.1"/>
    <property type="molecule type" value="Genomic_DNA"/>
</dbReference>
<feature type="region of interest" description="Disordered" evidence="1">
    <location>
        <begin position="199"/>
        <end position="220"/>
    </location>
</feature>
<dbReference type="AlphaFoldDB" id="A0A196SKN7"/>
<feature type="compositionally biased region" description="Basic and acidic residues" evidence="1">
    <location>
        <begin position="13"/>
        <end position="25"/>
    </location>
</feature>
<dbReference type="OrthoDB" id="201958at2759"/>
<sequence length="220" mass="23183">MSSTDLIGLEGNTAERVDEQAETRLDGIATGSVPTEGMNAGMEENVAREEGENDQPKKEESEGMKQMKKGASAIGGFFKKGWGAVKSGAQKANEKFKETEFGKKTVAEVDKFKQTEFAQKVAAGSKKAGDAMKEGTKKAGAAIKEGAQKVKESEFAAKVSEGTKKAGAAMKEGAQKVKEKSAPALEKAKQNMVKLGQDIKASMETKPGEGGNGSSFPEEP</sequence>
<feature type="region of interest" description="Disordered" evidence="1">
    <location>
        <begin position="160"/>
        <end position="186"/>
    </location>
</feature>
<name>A0A196SKN7_BLAHN</name>
<protein>
    <submittedName>
        <fullName evidence="2">Uncharacterized protein</fullName>
    </submittedName>
</protein>
<evidence type="ECO:0000256" key="1">
    <source>
        <dbReference type="SAM" id="MobiDB-lite"/>
    </source>
</evidence>
<gene>
    <name evidence="2" type="ORF">AV274_1417</name>
</gene>
<keyword evidence="3" id="KW-1185">Reference proteome</keyword>
<comment type="caution">
    <text evidence="2">The sequence shown here is derived from an EMBL/GenBank/DDBJ whole genome shotgun (WGS) entry which is preliminary data.</text>
</comment>
<evidence type="ECO:0000313" key="2">
    <source>
        <dbReference type="EMBL" id="OAO16861.1"/>
    </source>
</evidence>
<feature type="compositionally biased region" description="Basic and acidic residues" evidence="1">
    <location>
        <begin position="173"/>
        <end position="186"/>
    </location>
</feature>
<reference evidence="2 3" key="1">
    <citation type="submission" date="2016-05" db="EMBL/GenBank/DDBJ databases">
        <title>Nuclear genome of Blastocystis sp. subtype 1 NandII.</title>
        <authorList>
            <person name="Gentekaki E."/>
            <person name="Curtis B."/>
            <person name="Stairs C."/>
            <person name="Eme L."/>
            <person name="Herman E."/>
            <person name="Klimes V."/>
            <person name="Arias M.C."/>
            <person name="Elias M."/>
            <person name="Hilliou F."/>
            <person name="Klute M."/>
            <person name="Malik S.-B."/>
            <person name="Pightling A."/>
            <person name="Rachubinski R."/>
            <person name="Salas D."/>
            <person name="Schlacht A."/>
            <person name="Suga H."/>
            <person name="Archibald J."/>
            <person name="Ball S.G."/>
            <person name="Clark G."/>
            <person name="Dacks J."/>
            <person name="Van Der Giezen M."/>
            <person name="Tsaousis A."/>
            <person name="Roger A."/>
        </authorList>
    </citation>
    <scope>NUCLEOTIDE SEQUENCE [LARGE SCALE GENOMIC DNA]</scope>
    <source>
        <strain evidence="3">ATCC 50177 / NandII</strain>
    </source>
</reference>
<dbReference type="Proteomes" id="UP000078348">
    <property type="component" value="Unassembled WGS sequence"/>
</dbReference>
<proteinExistence type="predicted"/>
<evidence type="ECO:0000313" key="3">
    <source>
        <dbReference type="Proteomes" id="UP000078348"/>
    </source>
</evidence>